<organism evidence="1 2">
    <name type="scientific">Fadolivirus FV1/VV64</name>
    <dbReference type="NCBI Taxonomy" id="3070911"/>
    <lineage>
        <taxon>Viruses</taxon>
        <taxon>Varidnaviria</taxon>
        <taxon>Bamfordvirae</taxon>
        <taxon>Nucleocytoviricota</taxon>
        <taxon>Megaviricetes</taxon>
        <taxon>Imitervirales</taxon>
        <taxon>Mimiviridae</taxon>
        <taxon>Klosneuvirinae</taxon>
        <taxon>Fadolivirus</taxon>
        <taxon>Fadolivirus algeromassiliense</taxon>
    </lineage>
</organism>
<sequence>MELLNYNQIILNELKLNQPIFDHDKDIFISELVKDDIKIGIKGVNFKCININNNELNLEFLFSNSNFYTLMMDLDKYVKEQIVTNGSEWFGNKLNENTINNIYKCSINLPNKIPALPYIRFICSDECKIIKKRKKISLSELNKNMELEIDFVIDGVCYYKNKCHLQYTIVSIKVINDICQSFESLFNDSEEDNDVDNDISISTNK</sequence>
<keyword evidence="2" id="KW-1185">Reference proteome</keyword>
<evidence type="ECO:0000313" key="1">
    <source>
        <dbReference type="EMBL" id="QKF94018.1"/>
    </source>
</evidence>
<evidence type="ECO:0000313" key="2">
    <source>
        <dbReference type="Proteomes" id="UP001162001"/>
    </source>
</evidence>
<protein>
    <submittedName>
        <fullName evidence="1">Uncharacterized protein</fullName>
    </submittedName>
</protein>
<gene>
    <name evidence="1" type="ORF">Fadolivirus_1_560</name>
</gene>
<reference evidence="1 2" key="1">
    <citation type="submission" date="2020-04" db="EMBL/GenBank/DDBJ databases">
        <title>Advantages and limits of metagenomic assembly and binning of a giant virus.</title>
        <authorList>
            <person name="Schulz F."/>
            <person name="Andreani J."/>
            <person name="Francis R."/>
            <person name="Boudjemaa H."/>
            <person name="Bou Khalil J.Y."/>
            <person name="Lee J."/>
            <person name="La Scola B."/>
            <person name="Woyke T."/>
        </authorList>
    </citation>
    <scope>NUCLEOTIDE SEQUENCE [LARGE SCALE GENOMIC DNA]</scope>
    <source>
        <strain evidence="1 2">FV1/VV64</strain>
    </source>
</reference>
<proteinExistence type="predicted"/>
<dbReference type="Proteomes" id="UP001162001">
    <property type="component" value="Segment"/>
</dbReference>
<accession>A0A7D3R1S3</accession>
<dbReference type="EMBL" id="MT418680">
    <property type="protein sequence ID" value="QKF94018.1"/>
    <property type="molecule type" value="Genomic_DNA"/>
</dbReference>
<name>A0A7D3R1S3_9VIRU</name>